<reference evidence="8 9" key="1">
    <citation type="journal article" date="2024" name="Commun. Biol.">
        <title>Comparative genomic analysis of thermophilic fungi reveals convergent evolutionary adaptations and gene losses.</title>
        <authorList>
            <person name="Steindorff A.S."/>
            <person name="Aguilar-Pontes M.V."/>
            <person name="Robinson A.J."/>
            <person name="Andreopoulos B."/>
            <person name="LaButti K."/>
            <person name="Kuo A."/>
            <person name="Mondo S."/>
            <person name="Riley R."/>
            <person name="Otillar R."/>
            <person name="Haridas S."/>
            <person name="Lipzen A."/>
            <person name="Grimwood J."/>
            <person name="Schmutz J."/>
            <person name="Clum A."/>
            <person name="Reid I.D."/>
            <person name="Moisan M.C."/>
            <person name="Butler G."/>
            <person name="Nguyen T.T.M."/>
            <person name="Dewar K."/>
            <person name="Conant G."/>
            <person name="Drula E."/>
            <person name="Henrissat B."/>
            <person name="Hansel C."/>
            <person name="Singer S."/>
            <person name="Hutchinson M.I."/>
            <person name="de Vries R.P."/>
            <person name="Natvig D.O."/>
            <person name="Powell A.J."/>
            <person name="Tsang A."/>
            <person name="Grigoriev I.V."/>
        </authorList>
    </citation>
    <scope>NUCLEOTIDE SEQUENCE [LARGE SCALE GENOMIC DNA]</scope>
    <source>
        <strain evidence="8 9">ATCC 22073</strain>
    </source>
</reference>
<accession>A0ABR4D4R9</accession>
<dbReference type="InterPro" id="IPR021109">
    <property type="entry name" value="Peptidase_aspartic_dom_sf"/>
</dbReference>
<sequence length="487" mass="51423">MLLPVLASASLLSLALAPGATALVARGDGIVRAAVRAIPDLEPLPKLRSRQNVLDVINQRNGTRYAVEVAVGTPPQTQYLILDTGSPNTWFNPTCETSRVVEECMRYPRFDLSKSSSLRNLRASGLLLYGSGQAEIDWYSDTLKIGSATIKDQVIGVNVQSERIPLGILGVSPPLSGVNEYPYVLDSMVSQGLIKSRAFSLDLRGVDNPNGAIIFGGIDTGKYIGSFAKLPILPQSQSPRGGSRYYVHMNAVGLTLPDGTVLKSEELQTPVFLDSGATLSYLPTRIFEALANSFEGGAYEPDTGFYYLPCSATNLNGTIDFYFGDKVIRVALNDFIWQAGRYCLLGAVAEEREPVLGATFLRAAYVVFDQDQKNLHIAQGANCGENLVAIGSGKDAVPSRTGDCTELPTPTGTAASSRLDATRTNLPTMTFTGAVPTFDNGPGPAADPTSSGTLPLGSDVGNVAGKGVQVSLGVAAAVVAANLVLAL</sequence>
<keyword evidence="2" id="KW-0645">Protease</keyword>
<evidence type="ECO:0000256" key="5">
    <source>
        <dbReference type="ARBA" id="ARBA00022801"/>
    </source>
</evidence>
<evidence type="ECO:0000256" key="4">
    <source>
        <dbReference type="ARBA" id="ARBA00022750"/>
    </source>
</evidence>
<evidence type="ECO:0000256" key="1">
    <source>
        <dbReference type="ARBA" id="ARBA00007447"/>
    </source>
</evidence>
<keyword evidence="5" id="KW-0378">Hydrolase</keyword>
<dbReference type="Gene3D" id="2.40.70.10">
    <property type="entry name" value="Acid Proteases"/>
    <property type="match status" value="2"/>
</dbReference>
<keyword evidence="9" id="KW-1185">Reference proteome</keyword>
<comment type="similarity">
    <text evidence="1">Belongs to the peptidase A1 family.</text>
</comment>
<dbReference type="InterPro" id="IPR001461">
    <property type="entry name" value="Aspartic_peptidase_A1"/>
</dbReference>
<dbReference type="InterPro" id="IPR033121">
    <property type="entry name" value="PEPTIDASE_A1"/>
</dbReference>
<dbReference type="PANTHER" id="PTHR47966">
    <property type="entry name" value="BETA-SITE APP-CLEAVING ENZYME, ISOFORM A-RELATED"/>
    <property type="match status" value="1"/>
</dbReference>
<organism evidence="8 9">
    <name type="scientific">Remersonia thermophila</name>
    <dbReference type="NCBI Taxonomy" id="72144"/>
    <lineage>
        <taxon>Eukaryota</taxon>
        <taxon>Fungi</taxon>
        <taxon>Dikarya</taxon>
        <taxon>Ascomycota</taxon>
        <taxon>Pezizomycotina</taxon>
        <taxon>Sordariomycetes</taxon>
        <taxon>Sordariomycetidae</taxon>
        <taxon>Sordariales</taxon>
        <taxon>Sordariales incertae sedis</taxon>
        <taxon>Remersonia</taxon>
    </lineage>
</organism>
<evidence type="ECO:0000256" key="2">
    <source>
        <dbReference type="ARBA" id="ARBA00022670"/>
    </source>
</evidence>
<evidence type="ECO:0000259" key="7">
    <source>
        <dbReference type="PROSITE" id="PS51767"/>
    </source>
</evidence>
<name>A0ABR4D4R9_9PEZI</name>
<evidence type="ECO:0000256" key="6">
    <source>
        <dbReference type="SAM" id="SignalP"/>
    </source>
</evidence>
<evidence type="ECO:0000313" key="8">
    <source>
        <dbReference type="EMBL" id="KAL2264584.1"/>
    </source>
</evidence>
<keyword evidence="4" id="KW-0064">Aspartyl protease</keyword>
<comment type="caution">
    <text evidence="8">The sequence shown here is derived from an EMBL/GenBank/DDBJ whole genome shotgun (WGS) entry which is preliminary data.</text>
</comment>
<evidence type="ECO:0000313" key="9">
    <source>
        <dbReference type="Proteomes" id="UP001600064"/>
    </source>
</evidence>
<dbReference type="Pfam" id="PF00026">
    <property type="entry name" value="Asp"/>
    <property type="match status" value="1"/>
</dbReference>
<feature type="chain" id="PRO_5046618181" description="Peptidase A1 domain-containing protein" evidence="6">
    <location>
        <begin position="23"/>
        <end position="487"/>
    </location>
</feature>
<gene>
    <name evidence="8" type="ORF">VTJ83DRAFT_7094</name>
</gene>
<proteinExistence type="inferred from homology"/>
<dbReference type="EMBL" id="JAZGUE010000007">
    <property type="protein sequence ID" value="KAL2264584.1"/>
    <property type="molecule type" value="Genomic_DNA"/>
</dbReference>
<dbReference type="GeneID" id="98128522"/>
<evidence type="ECO:0000256" key="3">
    <source>
        <dbReference type="ARBA" id="ARBA00022729"/>
    </source>
</evidence>
<dbReference type="InterPro" id="IPR033876">
    <property type="entry name" value="SAP-like"/>
</dbReference>
<dbReference type="SUPFAM" id="SSF50630">
    <property type="entry name" value="Acid proteases"/>
    <property type="match status" value="1"/>
</dbReference>
<dbReference type="RefSeq" id="XP_070863311.1">
    <property type="nucleotide sequence ID" value="XM_071013878.1"/>
</dbReference>
<dbReference type="Proteomes" id="UP001600064">
    <property type="component" value="Unassembled WGS sequence"/>
</dbReference>
<dbReference type="CDD" id="cd05474">
    <property type="entry name" value="SAP_like"/>
    <property type="match status" value="1"/>
</dbReference>
<feature type="domain" description="Peptidase A1" evidence="7">
    <location>
        <begin position="65"/>
        <end position="378"/>
    </location>
</feature>
<dbReference type="PROSITE" id="PS51767">
    <property type="entry name" value="PEPTIDASE_A1"/>
    <property type="match status" value="1"/>
</dbReference>
<protein>
    <recommendedName>
        <fullName evidence="7">Peptidase A1 domain-containing protein</fullName>
    </recommendedName>
</protein>
<dbReference type="PRINTS" id="PR00792">
    <property type="entry name" value="PEPSIN"/>
</dbReference>
<keyword evidence="3 6" id="KW-0732">Signal</keyword>
<dbReference type="PANTHER" id="PTHR47966:SF65">
    <property type="entry name" value="ASPARTIC-TYPE ENDOPEPTIDASE"/>
    <property type="match status" value="1"/>
</dbReference>
<feature type="signal peptide" evidence="6">
    <location>
        <begin position="1"/>
        <end position="22"/>
    </location>
</feature>